<evidence type="ECO:0000256" key="1">
    <source>
        <dbReference type="SAM" id="MobiDB-lite"/>
    </source>
</evidence>
<evidence type="ECO:0008006" key="5">
    <source>
        <dbReference type="Google" id="ProtNLM"/>
    </source>
</evidence>
<feature type="region of interest" description="Disordered" evidence="1">
    <location>
        <begin position="136"/>
        <end position="183"/>
    </location>
</feature>
<dbReference type="EMBL" id="CP108341">
    <property type="protein sequence ID" value="WTW29616.1"/>
    <property type="molecule type" value="Genomic_DNA"/>
</dbReference>
<evidence type="ECO:0000313" key="3">
    <source>
        <dbReference type="EMBL" id="WTW29616.1"/>
    </source>
</evidence>
<dbReference type="RefSeq" id="WP_189722986.1">
    <property type="nucleotide sequence ID" value="NZ_BMUK01000003.1"/>
</dbReference>
<name>A0ABZ1MR19_STREF</name>
<keyword evidence="2" id="KW-1133">Transmembrane helix</keyword>
<accession>A0ABZ1MR19</accession>
<protein>
    <recommendedName>
        <fullName evidence="5">Integral membrane protein</fullName>
    </recommendedName>
</protein>
<evidence type="ECO:0000313" key="4">
    <source>
        <dbReference type="Proteomes" id="UP001621512"/>
    </source>
</evidence>
<keyword evidence="4" id="KW-1185">Reference proteome</keyword>
<proteinExistence type="predicted"/>
<gene>
    <name evidence="3" type="ORF">OHU35_27690</name>
</gene>
<dbReference type="Gene3D" id="1.10.287.1490">
    <property type="match status" value="1"/>
</dbReference>
<keyword evidence="2" id="KW-0472">Membrane</keyword>
<feature type="compositionally biased region" description="Basic and acidic residues" evidence="1">
    <location>
        <begin position="136"/>
        <end position="180"/>
    </location>
</feature>
<sequence length="453" mass="48183">MTYTPGIEQRGAARDPQTLADIDKPQGLKSAPRIANPDYPHLGFNPAPGSTDTVRDLYGKLASCAKVLEETHDLVTKLMDGSHWKGDAAVAFREELDGGPLPLNLKNAAHSIRKAARQLDRWEGELDDFQRRAKRLESDAKDAQADLDAAKGRAEKAKDDQSGKGARHNDARHNDARDNPTHVNSAIDEAQAELDKTMSKAKRLAEEHEEKARYRAGKIRDATKKLAPREPGWLDEALDWLDENLADVLSWTAAAIGIAALFVATGGTAAVVLLLVGATLSAEAMAKRLSDPEVRASLWDGVRHGELDADFWSNAVGVAADGLGALPGVGAVAKGAPSLLRGVGEAGEVLTLGQRLAGAGGKTMAAAKEFADVKNPFTDWVVGKAPQLTRTVEVGEKTAPWAGMATASYGLATKMHDSLESDTGEVIGTSVDGAFLGPVDVAETVDLARRVFR</sequence>
<organism evidence="3 4">
    <name type="scientific">Streptomyces purpurascens</name>
    <dbReference type="NCBI Taxonomy" id="1924"/>
    <lineage>
        <taxon>Bacteria</taxon>
        <taxon>Bacillati</taxon>
        <taxon>Actinomycetota</taxon>
        <taxon>Actinomycetes</taxon>
        <taxon>Kitasatosporales</taxon>
        <taxon>Streptomycetaceae</taxon>
        <taxon>Streptomyces</taxon>
    </lineage>
</organism>
<evidence type="ECO:0000256" key="2">
    <source>
        <dbReference type="SAM" id="Phobius"/>
    </source>
</evidence>
<dbReference type="Proteomes" id="UP001621512">
    <property type="component" value="Chromosome"/>
</dbReference>
<reference evidence="3 4" key="1">
    <citation type="submission" date="2022-10" db="EMBL/GenBank/DDBJ databases">
        <title>The complete genomes of actinobacterial strains from the NBC collection.</title>
        <authorList>
            <person name="Joergensen T.S."/>
            <person name="Alvarez Arevalo M."/>
            <person name="Sterndorff E.B."/>
            <person name="Faurdal D."/>
            <person name="Vuksanovic O."/>
            <person name="Mourched A.-S."/>
            <person name="Charusanti P."/>
            <person name="Shaw S."/>
            <person name="Blin K."/>
            <person name="Weber T."/>
        </authorList>
    </citation>
    <scope>NUCLEOTIDE SEQUENCE [LARGE SCALE GENOMIC DNA]</scope>
    <source>
        <strain evidence="3 4">NBC_00017</strain>
    </source>
</reference>
<feature type="region of interest" description="Disordered" evidence="1">
    <location>
        <begin position="1"/>
        <end position="47"/>
    </location>
</feature>
<feature type="transmembrane region" description="Helical" evidence="2">
    <location>
        <begin position="251"/>
        <end position="280"/>
    </location>
</feature>
<keyword evidence="2" id="KW-0812">Transmembrane</keyword>